<keyword evidence="3" id="KW-0238">DNA-binding</keyword>
<feature type="domain" description="HTH lysR-type" evidence="5">
    <location>
        <begin position="10"/>
        <end position="67"/>
    </location>
</feature>
<protein>
    <submittedName>
        <fullName evidence="6">LysR substrate-binding domain-containing protein</fullName>
    </submittedName>
</protein>
<keyword evidence="4" id="KW-0804">Transcription</keyword>
<dbReference type="Pfam" id="PF00126">
    <property type="entry name" value="HTH_1"/>
    <property type="match status" value="1"/>
</dbReference>
<dbReference type="PANTHER" id="PTHR30427:SF1">
    <property type="entry name" value="TRANSCRIPTIONAL ACTIVATOR PROTEIN LYSR"/>
    <property type="match status" value="1"/>
</dbReference>
<evidence type="ECO:0000313" key="6">
    <source>
        <dbReference type="EMBL" id="MEM5290298.1"/>
    </source>
</evidence>
<evidence type="ECO:0000313" key="7">
    <source>
        <dbReference type="Proteomes" id="UP001494588"/>
    </source>
</evidence>
<name>A0ABU9QLI4_9BURK</name>
<dbReference type="RefSeq" id="WP_201658820.1">
    <property type="nucleotide sequence ID" value="NZ_CAJHCS010000032.1"/>
</dbReference>
<accession>A0ABU9QLI4</accession>
<dbReference type="PANTHER" id="PTHR30427">
    <property type="entry name" value="TRANSCRIPTIONAL ACTIVATOR PROTEIN LYSR"/>
    <property type="match status" value="1"/>
</dbReference>
<sequence length="346" mass="38199">MFEWMEMMEIRLEWLRAFRAIMQTGTATGATALVFRTQPQVSRMISGLESSLGFQLFTREGRRLIPTADGLRFYSHIEPLLANFDRLSGFAEDIKEKRGRPLVVAAEPFLLAHLVPSSVERMHRAEGTHFAIDLCVREVGLWVSRSNVDIAIVALPFTQTDLEQFSFAEVELVATLPEGHPLCDNEVIDITDLAAQPFIALRQTTLLRSQIDMAAVRLGKPFRPIMETGSGATACELVARGIGVSISDPVLASAYRERGVVARRLSMPLKVTYGFLVNPAAAGAQVVQMARHVLETAASLAGDFVSIQPSVFERMSGALSDRNRSATDDVVNWESMSNHHGNDEKQ</sequence>
<dbReference type="InterPro" id="IPR005119">
    <property type="entry name" value="LysR_subst-bd"/>
</dbReference>
<dbReference type="InterPro" id="IPR036388">
    <property type="entry name" value="WH-like_DNA-bd_sf"/>
</dbReference>
<dbReference type="Gene3D" id="1.10.10.10">
    <property type="entry name" value="Winged helix-like DNA-binding domain superfamily/Winged helix DNA-binding domain"/>
    <property type="match status" value="1"/>
</dbReference>
<gene>
    <name evidence="6" type="ORF">V4C55_31700</name>
</gene>
<dbReference type="SUPFAM" id="SSF53850">
    <property type="entry name" value="Periplasmic binding protein-like II"/>
    <property type="match status" value="1"/>
</dbReference>
<dbReference type="InterPro" id="IPR036390">
    <property type="entry name" value="WH_DNA-bd_sf"/>
</dbReference>
<dbReference type="EMBL" id="JAZHGC010000034">
    <property type="protein sequence ID" value="MEM5290298.1"/>
    <property type="molecule type" value="Genomic_DNA"/>
</dbReference>
<proteinExistence type="inferred from homology"/>
<dbReference type="Pfam" id="PF03466">
    <property type="entry name" value="LysR_substrate"/>
    <property type="match status" value="1"/>
</dbReference>
<dbReference type="InterPro" id="IPR000847">
    <property type="entry name" value="LysR_HTH_N"/>
</dbReference>
<evidence type="ECO:0000256" key="2">
    <source>
        <dbReference type="ARBA" id="ARBA00023015"/>
    </source>
</evidence>
<evidence type="ECO:0000256" key="1">
    <source>
        <dbReference type="ARBA" id="ARBA00009437"/>
    </source>
</evidence>
<dbReference type="PROSITE" id="PS50931">
    <property type="entry name" value="HTH_LYSR"/>
    <property type="match status" value="1"/>
</dbReference>
<keyword evidence="7" id="KW-1185">Reference proteome</keyword>
<comment type="caution">
    <text evidence="6">The sequence shown here is derived from an EMBL/GenBank/DDBJ whole genome shotgun (WGS) entry which is preliminary data.</text>
</comment>
<evidence type="ECO:0000256" key="4">
    <source>
        <dbReference type="ARBA" id="ARBA00023163"/>
    </source>
</evidence>
<reference evidence="6 7" key="1">
    <citation type="submission" date="2024-01" db="EMBL/GenBank/DDBJ databases">
        <title>The diversity of rhizobia nodulating Mimosa spp. in eleven states of Brazil covering several biomes is determined by host plant, location, and edaphic factors.</title>
        <authorList>
            <person name="Rouws L."/>
            <person name="Barauna A."/>
            <person name="Beukes C."/>
            <person name="De Faria S.M."/>
            <person name="Gross E."/>
            <person name="Dos Reis Junior F.B."/>
            <person name="Simon M."/>
            <person name="Maluk M."/>
            <person name="Odee D.W."/>
            <person name="Kenicer G."/>
            <person name="Young J.P.W."/>
            <person name="Reis V.M."/>
            <person name="Zilli J."/>
            <person name="James E.K."/>
        </authorList>
    </citation>
    <scope>NUCLEOTIDE SEQUENCE [LARGE SCALE GENOMIC DNA]</scope>
    <source>
        <strain evidence="6 7">JPY77</strain>
    </source>
</reference>
<dbReference type="SUPFAM" id="SSF46785">
    <property type="entry name" value="Winged helix' DNA-binding domain"/>
    <property type="match status" value="1"/>
</dbReference>
<keyword evidence="2" id="KW-0805">Transcription regulation</keyword>
<comment type="similarity">
    <text evidence="1">Belongs to the LysR transcriptional regulatory family.</text>
</comment>
<dbReference type="Proteomes" id="UP001494588">
    <property type="component" value="Unassembled WGS sequence"/>
</dbReference>
<evidence type="ECO:0000256" key="3">
    <source>
        <dbReference type="ARBA" id="ARBA00023125"/>
    </source>
</evidence>
<dbReference type="Gene3D" id="3.40.190.290">
    <property type="match status" value="1"/>
</dbReference>
<evidence type="ECO:0000259" key="5">
    <source>
        <dbReference type="PROSITE" id="PS50931"/>
    </source>
</evidence>
<organism evidence="6 7">
    <name type="scientific">Paraburkholderia sabiae</name>
    <dbReference type="NCBI Taxonomy" id="273251"/>
    <lineage>
        <taxon>Bacteria</taxon>
        <taxon>Pseudomonadati</taxon>
        <taxon>Pseudomonadota</taxon>
        <taxon>Betaproteobacteria</taxon>
        <taxon>Burkholderiales</taxon>
        <taxon>Burkholderiaceae</taxon>
        <taxon>Paraburkholderia</taxon>
    </lineage>
</organism>